<sequence length="88" mass="10628">MYRKQNIDGPVTSWKEESTIDALDAKRPRRRPPTRWGDVFATRMDELRAQLHTAQGPRQRHSRNLRTSWMTMARERNEWKRCWGPHVQ</sequence>
<dbReference type="EMBL" id="JAVFWL010000005">
    <property type="protein sequence ID" value="KAK6755736.1"/>
    <property type="molecule type" value="Genomic_DNA"/>
</dbReference>
<evidence type="ECO:0000313" key="1">
    <source>
        <dbReference type="EMBL" id="KAK6755736.1"/>
    </source>
</evidence>
<accession>A0ABR1DZ88</accession>
<dbReference type="Proteomes" id="UP001303046">
    <property type="component" value="Unassembled WGS sequence"/>
</dbReference>
<organism evidence="1 2">
    <name type="scientific">Necator americanus</name>
    <name type="common">Human hookworm</name>
    <dbReference type="NCBI Taxonomy" id="51031"/>
    <lineage>
        <taxon>Eukaryota</taxon>
        <taxon>Metazoa</taxon>
        <taxon>Ecdysozoa</taxon>
        <taxon>Nematoda</taxon>
        <taxon>Chromadorea</taxon>
        <taxon>Rhabditida</taxon>
        <taxon>Rhabditina</taxon>
        <taxon>Rhabditomorpha</taxon>
        <taxon>Strongyloidea</taxon>
        <taxon>Ancylostomatidae</taxon>
        <taxon>Bunostominae</taxon>
        <taxon>Necator</taxon>
    </lineage>
</organism>
<gene>
    <name evidence="1" type="primary">Necator_chrV.g19035</name>
    <name evidence="1" type="ORF">RB195_014244</name>
</gene>
<name>A0ABR1DZ88_NECAM</name>
<evidence type="ECO:0000313" key="2">
    <source>
        <dbReference type="Proteomes" id="UP001303046"/>
    </source>
</evidence>
<keyword evidence="2" id="KW-1185">Reference proteome</keyword>
<proteinExistence type="predicted"/>
<protein>
    <submittedName>
        <fullName evidence="1">Uncharacterized protein</fullName>
    </submittedName>
</protein>
<reference evidence="1 2" key="1">
    <citation type="submission" date="2023-08" db="EMBL/GenBank/DDBJ databases">
        <title>A Necator americanus chromosomal reference genome.</title>
        <authorList>
            <person name="Ilik V."/>
            <person name="Petrzelkova K.J."/>
            <person name="Pardy F."/>
            <person name="Fuh T."/>
            <person name="Niatou-Singa F.S."/>
            <person name="Gouil Q."/>
            <person name="Baker L."/>
            <person name="Ritchie M.E."/>
            <person name="Jex A.R."/>
            <person name="Gazzola D."/>
            <person name="Li H."/>
            <person name="Toshio Fujiwara R."/>
            <person name="Zhan B."/>
            <person name="Aroian R.V."/>
            <person name="Pafco B."/>
            <person name="Schwarz E.M."/>
        </authorList>
    </citation>
    <scope>NUCLEOTIDE SEQUENCE [LARGE SCALE GENOMIC DNA]</scope>
    <source>
        <strain evidence="1 2">Aroian</strain>
        <tissue evidence="1">Whole animal</tissue>
    </source>
</reference>
<comment type="caution">
    <text evidence="1">The sequence shown here is derived from an EMBL/GenBank/DDBJ whole genome shotgun (WGS) entry which is preliminary data.</text>
</comment>